<accession>A0A9J6FQT8</accession>
<dbReference type="EMBL" id="JABSTR010000003">
    <property type="protein sequence ID" value="KAH9365199.1"/>
    <property type="molecule type" value="Genomic_DNA"/>
</dbReference>
<reference evidence="1 2" key="1">
    <citation type="journal article" date="2020" name="Cell">
        <title>Large-Scale Comparative Analyses of Tick Genomes Elucidate Their Genetic Diversity and Vector Capacities.</title>
        <authorList>
            <consortium name="Tick Genome and Microbiome Consortium (TIGMIC)"/>
            <person name="Jia N."/>
            <person name="Wang J."/>
            <person name="Shi W."/>
            <person name="Du L."/>
            <person name="Sun Y."/>
            <person name="Zhan W."/>
            <person name="Jiang J.F."/>
            <person name="Wang Q."/>
            <person name="Zhang B."/>
            <person name="Ji P."/>
            <person name="Bell-Sakyi L."/>
            <person name="Cui X.M."/>
            <person name="Yuan T.T."/>
            <person name="Jiang B.G."/>
            <person name="Yang W.F."/>
            <person name="Lam T.T."/>
            <person name="Chang Q.C."/>
            <person name="Ding S.J."/>
            <person name="Wang X.J."/>
            <person name="Zhu J.G."/>
            <person name="Ruan X.D."/>
            <person name="Zhao L."/>
            <person name="Wei J.T."/>
            <person name="Ye R.Z."/>
            <person name="Que T.C."/>
            <person name="Du C.H."/>
            <person name="Zhou Y.H."/>
            <person name="Cheng J.X."/>
            <person name="Dai P.F."/>
            <person name="Guo W.B."/>
            <person name="Han X.H."/>
            <person name="Huang E.J."/>
            <person name="Li L.F."/>
            <person name="Wei W."/>
            <person name="Gao Y.C."/>
            <person name="Liu J.Z."/>
            <person name="Shao H.Z."/>
            <person name="Wang X."/>
            <person name="Wang C.C."/>
            <person name="Yang T.C."/>
            <person name="Huo Q.B."/>
            <person name="Li W."/>
            <person name="Chen H.Y."/>
            <person name="Chen S.E."/>
            <person name="Zhou L.G."/>
            <person name="Ni X.B."/>
            <person name="Tian J.H."/>
            <person name="Sheng Y."/>
            <person name="Liu T."/>
            <person name="Pan Y.S."/>
            <person name="Xia L.Y."/>
            <person name="Li J."/>
            <person name="Zhao F."/>
            <person name="Cao W.C."/>
        </authorList>
    </citation>
    <scope>NUCLEOTIDE SEQUENCE [LARGE SCALE GENOMIC DNA]</scope>
    <source>
        <strain evidence="1">HaeL-2018</strain>
    </source>
</reference>
<organism evidence="1 2">
    <name type="scientific">Haemaphysalis longicornis</name>
    <name type="common">Bush tick</name>
    <dbReference type="NCBI Taxonomy" id="44386"/>
    <lineage>
        <taxon>Eukaryota</taxon>
        <taxon>Metazoa</taxon>
        <taxon>Ecdysozoa</taxon>
        <taxon>Arthropoda</taxon>
        <taxon>Chelicerata</taxon>
        <taxon>Arachnida</taxon>
        <taxon>Acari</taxon>
        <taxon>Parasitiformes</taxon>
        <taxon>Ixodida</taxon>
        <taxon>Ixodoidea</taxon>
        <taxon>Ixodidae</taxon>
        <taxon>Haemaphysalinae</taxon>
        <taxon>Haemaphysalis</taxon>
    </lineage>
</organism>
<evidence type="ECO:0000313" key="1">
    <source>
        <dbReference type="EMBL" id="KAH9365199.1"/>
    </source>
</evidence>
<sequence>MGKARQLPGGVVIRMPPRFPQQLWSRPAYDSCRRVTGNAVVGSAVGSWQSRFLKVVGTPVSAVSSAAFSKDIK</sequence>
<name>A0A9J6FQT8_HAELO</name>
<evidence type="ECO:0000313" key="2">
    <source>
        <dbReference type="Proteomes" id="UP000821853"/>
    </source>
</evidence>
<gene>
    <name evidence="1" type="ORF">HPB48_015406</name>
</gene>
<proteinExistence type="predicted"/>
<keyword evidence="2" id="KW-1185">Reference proteome</keyword>
<comment type="caution">
    <text evidence="1">The sequence shown here is derived from an EMBL/GenBank/DDBJ whole genome shotgun (WGS) entry which is preliminary data.</text>
</comment>
<dbReference type="VEuPathDB" id="VectorBase:HLOH_058504"/>
<dbReference type="Proteomes" id="UP000821853">
    <property type="component" value="Unassembled WGS sequence"/>
</dbReference>
<protein>
    <submittedName>
        <fullName evidence="1">Uncharacterized protein</fullName>
    </submittedName>
</protein>
<dbReference type="AlphaFoldDB" id="A0A9J6FQT8"/>